<protein>
    <submittedName>
        <fullName evidence="2">Transposase-like zinc-binding protein</fullName>
    </submittedName>
</protein>
<sequence length="101" mass="11146">MARPSLEVADILRAHGDAYLSAHAGHLSLGQLKVISAIRVCRTAALGGHVTRCEDCDRIEIAYNSCRNRHCPKCQGAAARDWLADRQTELLPVAYYHVVFT</sequence>
<dbReference type="InterPro" id="IPR026889">
    <property type="entry name" value="Zn_Tnp"/>
</dbReference>
<evidence type="ECO:0000313" key="2">
    <source>
        <dbReference type="EMBL" id="TWI19032.1"/>
    </source>
</evidence>
<dbReference type="Proteomes" id="UP000317122">
    <property type="component" value="Unassembled WGS sequence"/>
</dbReference>
<dbReference type="EMBL" id="VLKT01000087">
    <property type="protein sequence ID" value="TWI19032.1"/>
    <property type="molecule type" value="Genomic_DNA"/>
</dbReference>
<accession>A0A562MGM2</accession>
<dbReference type="Pfam" id="PF14319">
    <property type="entry name" value="Zn_Tnp_IS91"/>
    <property type="match status" value="1"/>
</dbReference>
<dbReference type="AlphaFoldDB" id="A0A562MGM2"/>
<evidence type="ECO:0000313" key="3">
    <source>
        <dbReference type="Proteomes" id="UP000317122"/>
    </source>
</evidence>
<dbReference type="PANTHER" id="PTHR37023:SF1">
    <property type="entry name" value="ISSOD25 TRANSPOSASE TNPA_ISSOD25"/>
    <property type="match status" value="1"/>
</dbReference>
<feature type="domain" description="Transposase zinc-binding" evidence="1">
    <location>
        <begin position="11"/>
        <end position="101"/>
    </location>
</feature>
<dbReference type="PANTHER" id="PTHR37023">
    <property type="entry name" value="TRANSPOSASE"/>
    <property type="match status" value="1"/>
</dbReference>
<name>A0A562MGM2_9HYPH</name>
<organism evidence="2 3">
    <name type="scientific">Mesorhizobium tianshanense</name>
    <dbReference type="NCBI Taxonomy" id="39844"/>
    <lineage>
        <taxon>Bacteria</taxon>
        <taxon>Pseudomonadati</taxon>
        <taxon>Pseudomonadota</taxon>
        <taxon>Alphaproteobacteria</taxon>
        <taxon>Hyphomicrobiales</taxon>
        <taxon>Phyllobacteriaceae</taxon>
        <taxon>Mesorhizobium</taxon>
    </lineage>
</organism>
<feature type="non-terminal residue" evidence="2">
    <location>
        <position position="101"/>
    </location>
</feature>
<evidence type="ECO:0000259" key="1">
    <source>
        <dbReference type="Pfam" id="PF14319"/>
    </source>
</evidence>
<proteinExistence type="predicted"/>
<dbReference type="RefSeq" id="WP_208760291.1">
    <property type="nucleotide sequence ID" value="NZ_VLKT01000087.1"/>
</dbReference>
<reference evidence="2 3" key="1">
    <citation type="journal article" date="2015" name="Stand. Genomic Sci.">
        <title>Genomic Encyclopedia of Bacterial and Archaeal Type Strains, Phase III: the genomes of soil and plant-associated and newly described type strains.</title>
        <authorList>
            <person name="Whitman W.B."/>
            <person name="Woyke T."/>
            <person name="Klenk H.P."/>
            <person name="Zhou Y."/>
            <person name="Lilburn T.G."/>
            <person name="Beck B.J."/>
            <person name="De Vos P."/>
            <person name="Vandamme P."/>
            <person name="Eisen J.A."/>
            <person name="Garrity G."/>
            <person name="Hugenholtz P."/>
            <person name="Kyrpides N.C."/>
        </authorList>
    </citation>
    <scope>NUCLEOTIDE SEQUENCE [LARGE SCALE GENOMIC DNA]</scope>
    <source>
        <strain evidence="2 3">CGMCC 1.2546</strain>
    </source>
</reference>
<keyword evidence="3" id="KW-1185">Reference proteome</keyword>
<comment type="caution">
    <text evidence="2">The sequence shown here is derived from an EMBL/GenBank/DDBJ whole genome shotgun (WGS) entry which is preliminary data.</text>
</comment>
<gene>
    <name evidence="2" type="ORF">IQ26_07208</name>
</gene>